<protein>
    <submittedName>
        <fullName evidence="3">Type II secretion system protein G</fullName>
    </submittedName>
</protein>
<dbReference type="InterPro" id="IPR011453">
    <property type="entry name" value="DUF1559"/>
</dbReference>
<dbReference type="AlphaFoldDB" id="A0A5C5VI55"/>
<dbReference type="OrthoDB" id="292313at2"/>
<keyword evidence="1" id="KW-0812">Transmembrane</keyword>
<feature type="transmembrane region" description="Helical" evidence="1">
    <location>
        <begin position="12"/>
        <end position="37"/>
    </location>
</feature>
<accession>A0A5C5VI55</accession>
<dbReference type="InterPro" id="IPR012902">
    <property type="entry name" value="N_methyl_site"/>
</dbReference>
<dbReference type="SUPFAM" id="SSF54523">
    <property type="entry name" value="Pili subunits"/>
    <property type="match status" value="1"/>
</dbReference>
<dbReference type="PANTHER" id="PTHR30093">
    <property type="entry name" value="GENERAL SECRETION PATHWAY PROTEIN G"/>
    <property type="match status" value="1"/>
</dbReference>
<dbReference type="Pfam" id="PF07963">
    <property type="entry name" value="N_methyl"/>
    <property type="match status" value="1"/>
</dbReference>
<evidence type="ECO:0000259" key="2">
    <source>
        <dbReference type="Pfam" id="PF07596"/>
    </source>
</evidence>
<dbReference type="PROSITE" id="PS00409">
    <property type="entry name" value="PROKAR_NTER_METHYL"/>
    <property type="match status" value="1"/>
</dbReference>
<evidence type="ECO:0000313" key="3">
    <source>
        <dbReference type="EMBL" id="TWT38324.1"/>
    </source>
</evidence>
<evidence type="ECO:0000256" key="1">
    <source>
        <dbReference type="SAM" id="Phobius"/>
    </source>
</evidence>
<keyword evidence="1" id="KW-0472">Membrane</keyword>
<organism evidence="3 4">
    <name type="scientific">Blastopirellula retiformator</name>
    <dbReference type="NCBI Taxonomy" id="2527970"/>
    <lineage>
        <taxon>Bacteria</taxon>
        <taxon>Pseudomonadati</taxon>
        <taxon>Planctomycetota</taxon>
        <taxon>Planctomycetia</taxon>
        <taxon>Pirellulales</taxon>
        <taxon>Pirellulaceae</taxon>
        <taxon>Blastopirellula</taxon>
    </lineage>
</organism>
<dbReference type="PANTHER" id="PTHR30093:SF2">
    <property type="entry name" value="TYPE II SECRETION SYSTEM PROTEIN H"/>
    <property type="match status" value="1"/>
</dbReference>
<feature type="domain" description="DUF1559" evidence="2">
    <location>
        <begin position="38"/>
        <end position="126"/>
    </location>
</feature>
<dbReference type="Proteomes" id="UP000318878">
    <property type="component" value="Unassembled WGS sequence"/>
</dbReference>
<reference evidence="3 4" key="1">
    <citation type="submission" date="2019-02" db="EMBL/GenBank/DDBJ databases">
        <title>Deep-cultivation of Planctomycetes and their phenomic and genomic characterization uncovers novel biology.</title>
        <authorList>
            <person name="Wiegand S."/>
            <person name="Jogler M."/>
            <person name="Boedeker C."/>
            <person name="Pinto D."/>
            <person name="Vollmers J."/>
            <person name="Rivas-Marin E."/>
            <person name="Kohn T."/>
            <person name="Peeters S.H."/>
            <person name="Heuer A."/>
            <person name="Rast P."/>
            <person name="Oberbeckmann S."/>
            <person name="Bunk B."/>
            <person name="Jeske O."/>
            <person name="Meyerdierks A."/>
            <person name="Storesund J.E."/>
            <person name="Kallscheuer N."/>
            <person name="Luecker S."/>
            <person name="Lage O.M."/>
            <person name="Pohl T."/>
            <person name="Merkel B.J."/>
            <person name="Hornburger P."/>
            <person name="Mueller R.-W."/>
            <person name="Bruemmer F."/>
            <person name="Labrenz M."/>
            <person name="Spormann A.M."/>
            <person name="Op Den Camp H."/>
            <person name="Overmann J."/>
            <person name="Amann R."/>
            <person name="Jetten M.S.M."/>
            <person name="Mascher T."/>
            <person name="Medema M.H."/>
            <person name="Devos D.P."/>
            <person name="Kaster A.-K."/>
            <person name="Ovreas L."/>
            <person name="Rohde M."/>
            <person name="Galperin M.Y."/>
            <person name="Jogler C."/>
        </authorList>
    </citation>
    <scope>NUCLEOTIDE SEQUENCE [LARGE SCALE GENOMIC DNA]</scope>
    <source>
        <strain evidence="3 4">Enr8</strain>
    </source>
</reference>
<keyword evidence="4" id="KW-1185">Reference proteome</keyword>
<sequence length="142" mass="15886">MRQSNLLSTKKTGFTLVELLVVIAIIGVLIAFLLPAVQQAREAARRMQCTNNQKQLSLALHNYHYVNQNFPMAACNNSGRIGVQFRLLPYLEQQNLFDQVEYTTNYIHNVDLAKTRIDGFLCPSGSTVISARSETIGDEPDA</sequence>
<comment type="caution">
    <text evidence="3">The sequence shown here is derived from an EMBL/GenBank/DDBJ whole genome shotgun (WGS) entry which is preliminary data.</text>
</comment>
<dbReference type="InterPro" id="IPR045584">
    <property type="entry name" value="Pilin-like"/>
</dbReference>
<dbReference type="EMBL" id="SJPF01000001">
    <property type="protein sequence ID" value="TWT38324.1"/>
    <property type="molecule type" value="Genomic_DNA"/>
</dbReference>
<dbReference type="Pfam" id="PF07596">
    <property type="entry name" value="SBP_bac_10"/>
    <property type="match status" value="1"/>
</dbReference>
<name>A0A5C5VI55_9BACT</name>
<proteinExistence type="predicted"/>
<dbReference type="NCBIfam" id="TIGR02532">
    <property type="entry name" value="IV_pilin_GFxxxE"/>
    <property type="match status" value="1"/>
</dbReference>
<dbReference type="RefSeq" id="WP_146428590.1">
    <property type="nucleotide sequence ID" value="NZ_SJPF01000001.1"/>
</dbReference>
<gene>
    <name evidence="3" type="primary">epsG_1</name>
    <name evidence="3" type="ORF">Enr8_00160</name>
</gene>
<dbReference type="Gene3D" id="3.30.700.10">
    <property type="entry name" value="Glycoprotein, Type 4 Pilin"/>
    <property type="match status" value="1"/>
</dbReference>
<keyword evidence="1" id="KW-1133">Transmembrane helix</keyword>
<evidence type="ECO:0000313" key="4">
    <source>
        <dbReference type="Proteomes" id="UP000318878"/>
    </source>
</evidence>